<dbReference type="Proteomes" id="UP000094526">
    <property type="component" value="Unassembled WGS sequence"/>
</dbReference>
<comment type="caution">
    <text evidence="2">The sequence shown here is derived from an EMBL/GenBank/DDBJ whole genome shotgun (WGS) entry which is preliminary data.</text>
</comment>
<dbReference type="VEuPathDB" id="FungiDB:CLCR_09191"/>
<protein>
    <submittedName>
        <fullName evidence="2">Uncharacterized protein</fullName>
    </submittedName>
</protein>
<dbReference type="AlphaFoldDB" id="A0A1C1CRW2"/>
<gene>
    <name evidence="2" type="ORF">CLCR_09191</name>
</gene>
<sequence length="175" mass="18505">MSNFSVSSWSPACGPPVPEVTAAAFCGFTQAWVGKSTSADGQFCDQCCVLLNDGCDSWDGSRAPNHAPAAIRARALIAKAEVGDRVTTSSVCGRMSKARVDEERDDKDKSTDVVMGNATDRESSAEVERADGSEADVLCAEEAHESALSVMVISMMSAAGVGPPRRLLDCWFTCM</sequence>
<name>A0A1C1CRW2_9EURO</name>
<keyword evidence="3" id="KW-1185">Reference proteome</keyword>
<evidence type="ECO:0000313" key="3">
    <source>
        <dbReference type="Proteomes" id="UP000094526"/>
    </source>
</evidence>
<organism evidence="2 3">
    <name type="scientific">Cladophialophora carrionii</name>
    <dbReference type="NCBI Taxonomy" id="86049"/>
    <lineage>
        <taxon>Eukaryota</taxon>
        <taxon>Fungi</taxon>
        <taxon>Dikarya</taxon>
        <taxon>Ascomycota</taxon>
        <taxon>Pezizomycotina</taxon>
        <taxon>Eurotiomycetes</taxon>
        <taxon>Chaetothyriomycetidae</taxon>
        <taxon>Chaetothyriales</taxon>
        <taxon>Herpotrichiellaceae</taxon>
        <taxon>Cladophialophora</taxon>
    </lineage>
</organism>
<feature type="region of interest" description="Disordered" evidence="1">
    <location>
        <begin position="97"/>
        <end position="133"/>
    </location>
</feature>
<feature type="compositionally biased region" description="Basic and acidic residues" evidence="1">
    <location>
        <begin position="119"/>
        <end position="132"/>
    </location>
</feature>
<evidence type="ECO:0000256" key="1">
    <source>
        <dbReference type="SAM" id="MobiDB-lite"/>
    </source>
</evidence>
<proteinExistence type="predicted"/>
<evidence type="ECO:0000313" key="2">
    <source>
        <dbReference type="EMBL" id="OCT51211.1"/>
    </source>
</evidence>
<feature type="compositionally biased region" description="Basic and acidic residues" evidence="1">
    <location>
        <begin position="98"/>
        <end position="111"/>
    </location>
</feature>
<accession>A0A1C1CRW2</accession>
<dbReference type="EMBL" id="LGRB01000009">
    <property type="protein sequence ID" value="OCT51211.1"/>
    <property type="molecule type" value="Genomic_DNA"/>
</dbReference>
<reference evidence="3" key="1">
    <citation type="submission" date="2015-07" db="EMBL/GenBank/DDBJ databases">
        <authorList>
            <person name="Teixeira M.M."/>
            <person name="Souza R.C."/>
            <person name="Almeida L.G."/>
            <person name="Vicente V.A."/>
            <person name="de Hoog S."/>
            <person name="Bocca A.L."/>
            <person name="de Almeida S.R."/>
            <person name="Vasconcelos A.T."/>
            <person name="Felipe M.S."/>
        </authorList>
    </citation>
    <scope>NUCLEOTIDE SEQUENCE [LARGE SCALE GENOMIC DNA]</scope>
    <source>
        <strain evidence="3">KSF</strain>
    </source>
</reference>